<dbReference type="FunFam" id="3.10.20.30:FF:000012">
    <property type="entry name" value="Xanthine dehydrogenase/oxidase"/>
    <property type="match status" value="1"/>
</dbReference>
<dbReference type="GO" id="GO:0005506">
    <property type="term" value="F:iron ion binding"/>
    <property type="evidence" value="ECO:0007669"/>
    <property type="project" value="InterPro"/>
</dbReference>
<protein>
    <recommendedName>
        <fullName evidence="17">FAD-binding PCMH-type domain-containing protein</fullName>
    </recommendedName>
</protein>
<dbReference type="SUPFAM" id="SSF56003">
    <property type="entry name" value="Molybdenum cofactor-binding domain"/>
    <property type="match status" value="2"/>
</dbReference>
<dbReference type="FunFam" id="3.30.365.10:FF:000002">
    <property type="entry name" value="Xanthine dehydrogenase oxidase"/>
    <property type="match status" value="1"/>
</dbReference>
<dbReference type="GO" id="GO:0016491">
    <property type="term" value="F:oxidoreductase activity"/>
    <property type="evidence" value="ECO:0007669"/>
    <property type="project" value="UniProtKB-KW"/>
</dbReference>
<dbReference type="InterPro" id="IPR002346">
    <property type="entry name" value="Mopterin_DH_FAD-bd"/>
</dbReference>
<evidence type="ECO:0000256" key="15">
    <source>
        <dbReference type="ARBA" id="ARBA00023140"/>
    </source>
</evidence>
<dbReference type="Pfam" id="PF01315">
    <property type="entry name" value="Ald_Xan_dh_C"/>
    <property type="match status" value="2"/>
</dbReference>
<dbReference type="Gene3D" id="3.90.1170.50">
    <property type="entry name" value="Aldehyde oxidase/xanthine dehydrogenase, a/b hammerhead"/>
    <property type="match status" value="2"/>
</dbReference>
<evidence type="ECO:0000256" key="16">
    <source>
        <dbReference type="ARBA" id="ARBA00034078"/>
    </source>
</evidence>
<dbReference type="InterPro" id="IPR000674">
    <property type="entry name" value="Ald_Oxase/Xan_DH_a/b"/>
</dbReference>
<comment type="cofactor">
    <cofactor evidence="2">
        <name>FAD</name>
        <dbReference type="ChEBI" id="CHEBI:57692"/>
    </cofactor>
</comment>
<dbReference type="InterPro" id="IPR037165">
    <property type="entry name" value="AldOxase/xan_DH_Mopterin-bd_sf"/>
</dbReference>
<evidence type="ECO:0000256" key="13">
    <source>
        <dbReference type="ARBA" id="ARBA00023014"/>
    </source>
</evidence>
<accession>A0A835L6G2</accession>
<keyword evidence="8" id="KW-0001">2Fe-2S</keyword>
<evidence type="ECO:0000256" key="12">
    <source>
        <dbReference type="ARBA" id="ARBA00023004"/>
    </source>
</evidence>
<evidence type="ECO:0000313" key="19">
    <source>
        <dbReference type="Proteomes" id="UP000648187"/>
    </source>
</evidence>
<evidence type="ECO:0000256" key="5">
    <source>
        <dbReference type="ARBA" id="ARBA00011738"/>
    </source>
</evidence>
<dbReference type="PANTHER" id="PTHR11908">
    <property type="entry name" value="XANTHINE DEHYDROGENASE"/>
    <property type="match status" value="1"/>
</dbReference>
<dbReference type="SUPFAM" id="SSF55447">
    <property type="entry name" value="CO dehydrogenase flavoprotein C-terminal domain-like"/>
    <property type="match status" value="2"/>
</dbReference>
<dbReference type="InterPro" id="IPR016208">
    <property type="entry name" value="Ald_Oxase/xanthine_DH-like"/>
</dbReference>
<dbReference type="Gene3D" id="1.10.150.120">
    <property type="entry name" value="[2Fe-2S]-binding domain"/>
    <property type="match status" value="2"/>
</dbReference>
<dbReference type="EMBL" id="JACKWZ010000029">
    <property type="protein sequence ID" value="KAF9420733.1"/>
    <property type="molecule type" value="Genomic_DNA"/>
</dbReference>
<evidence type="ECO:0000256" key="7">
    <source>
        <dbReference type="ARBA" id="ARBA00022630"/>
    </source>
</evidence>
<comment type="cofactor">
    <cofactor evidence="16">
        <name>[2Fe-2S] cluster</name>
        <dbReference type="ChEBI" id="CHEBI:190135"/>
    </cofactor>
</comment>
<evidence type="ECO:0000256" key="9">
    <source>
        <dbReference type="ARBA" id="ARBA00022723"/>
    </source>
</evidence>
<dbReference type="PANTHER" id="PTHR11908:SF132">
    <property type="entry name" value="ALDEHYDE OXIDASE 1-RELATED"/>
    <property type="match status" value="1"/>
</dbReference>
<evidence type="ECO:0000256" key="11">
    <source>
        <dbReference type="ARBA" id="ARBA00023002"/>
    </source>
</evidence>
<keyword evidence="10" id="KW-0274">FAD</keyword>
<dbReference type="SMART" id="SM01092">
    <property type="entry name" value="CO_deh_flav_C"/>
    <property type="match status" value="2"/>
</dbReference>
<keyword evidence="13" id="KW-0411">Iron-sulfur</keyword>
<comment type="similarity">
    <text evidence="4">Belongs to the xanthine dehydrogenase family.</text>
</comment>
<dbReference type="SUPFAM" id="SSF47741">
    <property type="entry name" value="CO dehydrogenase ISP C-domain like"/>
    <property type="match status" value="2"/>
</dbReference>
<dbReference type="GO" id="GO:0071949">
    <property type="term" value="F:FAD binding"/>
    <property type="evidence" value="ECO:0007669"/>
    <property type="project" value="InterPro"/>
</dbReference>
<dbReference type="SMART" id="SM01008">
    <property type="entry name" value="Ald_Xan_dh_C"/>
    <property type="match status" value="2"/>
</dbReference>
<dbReference type="FunFam" id="3.30.390.50:FF:000003">
    <property type="entry name" value="Aldehyde oxidase1"/>
    <property type="match status" value="2"/>
</dbReference>
<evidence type="ECO:0000256" key="10">
    <source>
        <dbReference type="ARBA" id="ARBA00022827"/>
    </source>
</evidence>
<dbReference type="InterPro" id="IPR036010">
    <property type="entry name" value="2Fe-2S_ferredoxin-like_sf"/>
</dbReference>
<evidence type="ECO:0000256" key="4">
    <source>
        <dbReference type="ARBA" id="ARBA00006849"/>
    </source>
</evidence>
<evidence type="ECO:0000259" key="17">
    <source>
        <dbReference type="PROSITE" id="PS51387"/>
    </source>
</evidence>
<dbReference type="InterPro" id="IPR002888">
    <property type="entry name" value="2Fe-2S-bd"/>
</dbReference>
<dbReference type="InterPro" id="IPR036884">
    <property type="entry name" value="2Fe-2S-bd_dom_sf"/>
</dbReference>
<dbReference type="PROSITE" id="PS00197">
    <property type="entry name" value="2FE2S_FER_1"/>
    <property type="match status" value="2"/>
</dbReference>
<dbReference type="Pfam" id="PF01799">
    <property type="entry name" value="Fer2_2"/>
    <property type="match status" value="2"/>
</dbReference>
<dbReference type="Pfam" id="PF20256">
    <property type="entry name" value="MoCoBD_2"/>
    <property type="match status" value="2"/>
</dbReference>
<dbReference type="InterPro" id="IPR036683">
    <property type="entry name" value="CO_DH_flav_C_dom_sf"/>
</dbReference>
<dbReference type="InterPro" id="IPR016166">
    <property type="entry name" value="FAD-bd_PCMH"/>
</dbReference>
<dbReference type="SUPFAM" id="SSF54292">
    <property type="entry name" value="2Fe-2S ferredoxin-like"/>
    <property type="match status" value="2"/>
</dbReference>
<dbReference type="FunFam" id="3.30.365.10:FF:000001">
    <property type="entry name" value="Xanthine dehydrogenase oxidase"/>
    <property type="match status" value="2"/>
</dbReference>
<comment type="subcellular location">
    <subcellularLocation>
        <location evidence="3">Peroxisome</location>
    </subcellularLocation>
</comment>
<dbReference type="FunFam" id="3.30.365.10:FF:000008">
    <property type="entry name" value="Aldehyde oxidase1"/>
    <property type="match status" value="1"/>
</dbReference>
<dbReference type="InterPro" id="IPR006058">
    <property type="entry name" value="2Fe2S_fd_BS"/>
</dbReference>
<keyword evidence="12" id="KW-0408">Iron</keyword>
<dbReference type="InterPro" id="IPR036318">
    <property type="entry name" value="FAD-bd_PCMH-like_sf"/>
</dbReference>
<feature type="domain" description="FAD-binding PCMH-type" evidence="17">
    <location>
        <begin position="205"/>
        <end position="386"/>
    </location>
</feature>
<dbReference type="SUPFAM" id="SSF56176">
    <property type="entry name" value="FAD-binding/transporter-associated domain-like"/>
    <property type="match status" value="2"/>
</dbReference>
<sequence>MKTPINECTPREMSLNAYLRYVLALPGTKAMCHEGGCGSCIVMVRARRFPSGIVETFSVNSCLVLVLSCNGWEITTVEGVGNRLDGYSDVQKRLVAFNGSQCGYCTPGWIMHLTSLVDKNLNMSELEESFGSNTCRCTGFRPILDTIKSFAIDASPEICQKVRDIEELNGCSKNPRNCQRKCSSNSDCSDWSVVADVKKGGPMRFDYGKHKFFKVYEIEDIFDIFRKYGVDSYMLVDGNTAKGILETFEYPNILIDISEVMALKTYDYDQNLVLGANVSLEDCIKIFKEASAKKSEFAYLAELVKHLKLVAHIPVRKIGSIAGNLMYKHKLPRYKSDLFLLFECIGATVTIRYSNGNTKSLKMTKFLKTDMEGVLLVNVEIPPLSSSHVFRSYKIMPRNQNALAHVNAAFLLKLGRKKIIESASIVIGNIDPKFIHATKTEEFLIGKNIFNDATLQAAIQVLSKELKPIEIPGEPSPQSRKKLALGLFYKFILNISPAGTALSKYISGGELLQRPVSSGKEDYQTDSSLYPLNKPVDKLEANIQVGGEARFANDIPPLPREVFGAFVLSTTHSGEVDTIDVDDVMSKEGVVAFYTAKDIPGVNSFGFPGIQLQTDEEEILATKIKFYGQPIAIVVAISEKIAEKVAKQVKVTYKDVGTKPPVLTIDEAKKDSKRYVAGTPSIEPSGKGDNVQKVIKGILDLEAQYHYYIEPITCVVVPVDKGLEVYDSSQWMDLSQIAIARSLGIQESEVVVKVRRVGGGFGGKISRNVQASAACALVAKKLDRPCRFILPMQTNMTIAGKRLPSQCEYEVGVDNDGKIQYLNATIVQDNGCSNNENILDFVAGGFPNCYNTEYWSLKTATVTTDTPSNSFARAPGTCEGITSIEHIMQHIAFAVQKDPTSVRKANMRTEDNDLPEMIETLKKDADYDRRAKEIEQFNKTNRWMKKSISCNVMCFPVIFYGNYSALVSIYRGDGTVTVSTGGIEMGQGINTKCAQVCAYELGIPLEYVKIVPNQTYIAANNVFSGSSITTESCVYAIIKACEVLKERLAPIKESMPDATWKEIIQKAGEDQVDLTSLYMMKDSDENLKGYSAFAVSIIEVLLDVTTGRFQIVRADVLEDVGVSANPKLDVGQVQGAYIQGIGYFTCEKLIYDKDTGKLETNRSLTYHVPLALDIPVEYNVKLRYNHKNPNGVLGSKTHGVMHALRQCIMESRKDSGYDPNEWIYILDENLRRETTLNAYLRYVLALPGTKAMCHEGGCGSCIVMVRARRYPSGIVETFSVNSCLVLVFSCNGWEITTVEGIGNALDGYSEVQKRLVAFNGTQCGYCTPGWVMQILLDKNLTMEELEKSFGSNTCRCTGFRPIMDTMTSFGVDASPELCQKVRDIEEASPCSKNLRSCQRKCSETSDCSDWSVLTEEKDLAKSAIALNFGKSKFFKVYHKDDIFDILNKYGVDSYMLADGNTGKGIVETFEYPRIIIDISEVASLKKYEYDQNLILGANVSIEDCIRIFKEASSKKSEFAYLSEIVKHLELVAHIPVRKIGSIAENCHGKTKTLKTIEFLKFDMEGWLMINVALPPLSERHIYRSYKIMPRNQNALAIVNAAYLIELGKKNTIESASIVYGNIDPDFVHATKTEEFLVGKNIFTNETLQEAINVLSCELVPVDIPGEPSIECRKKLAIAPAGRANQRFTSGGSLFKRVVSRGKEDYQTDRSLFPLNQPVNKMEGIMQASGEATYTNDIPPMPREKMDGVVAIFTPKDIPGVNSFTVPGLPLQTEDEEILADDVKYYGQPIAILVAETEKLAETLAKKVKVTYKNVSSAPPVLTIDEAKKDSRRYVAGGPSIERVSRGNKTTKIIKGIYNIEAQYPYYIEPITCVVVPVDDKLEVYDSTQWMDLTQNAIARSLGIHESDILVQVRRVGGGFGGKVSRNALAATACALVAKKLDRPCRFILPLQTNLTATGRRLPCQCDYEVGIDDDGKIQYLNATIIEDNGCSNNEDMLEYSVSAFPNCYDKDTWSLKSATVTTDTPSNTWVRGPGTVEGITCIEHIMQHIAFAVNKDPIAVRQINMRSQDNDLPELIENYKKEVDYDRRVKEIEQFNQTNRWMKKAISCNVMSWPVIYYGNYSALVSIYRGDGTVTVSTGGIEMGQGINTKCAQVCAYELGVPLEYVKIVPNHSFVAANNVFSGSSITTESCAYAIIRACEKLKANLAPIREKMPGATWKEIVQKAGEEQVDLTSLFMMKDTDENLKPYSAFAVAFIEVLLDVTTGRYQIARVDIMEDVGISANPKLDVGQVQGAYVQGMGYYTCEKIVYDKKTGKMEANRSLKYHVPLALDTPVDYNVKLRYNSKNPKGVLGSKTCGEMGVGIAHGITHALRQCIMESRKDSGYDPNEFIYIPVPYDTETILKALDVRLEEFVFNPSI</sequence>
<evidence type="ECO:0000256" key="3">
    <source>
        <dbReference type="ARBA" id="ARBA00004275"/>
    </source>
</evidence>
<keyword evidence="15" id="KW-0576">Peroxisome</keyword>
<organism evidence="18 19">
    <name type="scientific">Spodoptera exigua</name>
    <name type="common">Beet armyworm</name>
    <name type="synonym">Noctua fulgens</name>
    <dbReference type="NCBI Taxonomy" id="7107"/>
    <lineage>
        <taxon>Eukaryota</taxon>
        <taxon>Metazoa</taxon>
        <taxon>Ecdysozoa</taxon>
        <taxon>Arthropoda</taxon>
        <taxon>Hexapoda</taxon>
        <taxon>Insecta</taxon>
        <taxon>Pterygota</taxon>
        <taxon>Neoptera</taxon>
        <taxon>Endopterygota</taxon>
        <taxon>Lepidoptera</taxon>
        <taxon>Glossata</taxon>
        <taxon>Ditrysia</taxon>
        <taxon>Noctuoidea</taxon>
        <taxon>Noctuidae</taxon>
        <taxon>Amphipyrinae</taxon>
        <taxon>Spodoptera</taxon>
    </lineage>
</organism>
<gene>
    <name evidence="18" type="ORF">HW555_003081</name>
</gene>
<dbReference type="InterPro" id="IPR036856">
    <property type="entry name" value="Ald_Oxase/Xan_DH_a/b_sf"/>
</dbReference>
<evidence type="ECO:0000256" key="14">
    <source>
        <dbReference type="ARBA" id="ARBA00023027"/>
    </source>
</evidence>
<dbReference type="Proteomes" id="UP000648187">
    <property type="component" value="Unassembled WGS sequence"/>
</dbReference>
<keyword evidence="11" id="KW-0560">Oxidoreductase</keyword>
<dbReference type="Gene3D" id="3.30.390.50">
    <property type="entry name" value="CO dehydrogenase flavoprotein, C-terminal domain"/>
    <property type="match status" value="2"/>
</dbReference>
<dbReference type="InterPro" id="IPR016169">
    <property type="entry name" value="FAD-bd_PCMH_sub2"/>
</dbReference>
<keyword evidence="6" id="KW-0500">Molybdenum</keyword>
<dbReference type="SUPFAM" id="SSF54665">
    <property type="entry name" value="CO dehydrogenase molybdoprotein N-domain-like"/>
    <property type="match status" value="2"/>
</dbReference>
<reference evidence="18" key="1">
    <citation type="submission" date="2020-08" db="EMBL/GenBank/DDBJ databases">
        <title>Spodoptera exigua strain:BAW_Kor-Di-RS1 Genome sequencing and assembly.</title>
        <authorList>
            <person name="Kim J."/>
            <person name="Nam H.Y."/>
            <person name="Kwon M."/>
            <person name="Choi J.H."/>
            <person name="Cho S.R."/>
            <person name="Kim G.-H."/>
        </authorList>
    </citation>
    <scope>NUCLEOTIDE SEQUENCE</scope>
    <source>
        <strain evidence="18">BAW_Kor-Di-RS1</strain>
        <tissue evidence="18">Whole-body</tissue>
    </source>
</reference>
<evidence type="ECO:0000313" key="18">
    <source>
        <dbReference type="EMBL" id="KAF9420733.1"/>
    </source>
</evidence>
<dbReference type="Pfam" id="PF03450">
    <property type="entry name" value="CO_deh_flav_C"/>
    <property type="match status" value="2"/>
</dbReference>
<dbReference type="Gene3D" id="3.30.365.10">
    <property type="entry name" value="Aldehyde oxidase/xanthine dehydrogenase, molybdopterin binding domain"/>
    <property type="match status" value="8"/>
</dbReference>
<dbReference type="InterPro" id="IPR008274">
    <property type="entry name" value="AldOxase/xan_DH_MoCoBD1"/>
</dbReference>
<comment type="caution">
    <text evidence="18">The sequence shown here is derived from an EMBL/GenBank/DDBJ whole genome shotgun (WGS) entry which is preliminary data.</text>
</comment>
<dbReference type="PROSITE" id="PS51387">
    <property type="entry name" value="FAD_PCMH"/>
    <property type="match status" value="1"/>
</dbReference>
<dbReference type="GO" id="GO:0051537">
    <property type="term" value="F:2 iron, 2 sulfur cluster binding"/>
    <property type="evidence" value="ECO:0007669"/>
    <property type="project" value="UniProtKB-KW"/>
</dbReference>
<dbReference type="Pfam" id="PF02738">
    <property type="entry name" value="MoCoBD_1"/>
    <property type="match status" value="2"/>
</dbReference>
<evidence type="ECO:0000256" key="8">
    <source>
        <dbReference type="ARBA" id="ARBA00022714"/>
    </source>
</evidence>
<keyword evidence="19" id="KW-1185">Reference proteome</keyword>
<evidence type="ECO:0000256" key="6">
    <source>
        <dbReference type="ARBA" id="ARBA00022505"/>
    </source>
</evidence>
<comment type="subunit">
    <text evidence="5">Homodimer.</text>
</comment>
<dbReference type="GO" id="GO:0005777">
    <property type="term" value="C:peroxisome"/>
    <property type="evidence" value="ECO:0007669"/>
    <property type="project" value="UniProtKB-SubCell"/>
</dbReference>
<dbReference type="Gene3D" id="3.30.465.10">
    <property type="match status" value="1"/>
</dbReference>
<dbReference type="Gene3D" id="3.10.20.30">
    <property type="match status" value="2"/>
</dbReference>
<evidence type="ECO:0000256" key="1">
    <source>
        <dbReference type="ARBA" id="ARBA00001924"/>
    </source>
</evidence>
<keyword evidence="7" id="KW-0285">Flavoprotein</keyword>
<name>A0A835L6G2_SPOEX</name>
<dbReference type="InterPro" id="IPR012675">
    <property type="entry name" value="Beta-grasp_dom_sf"/>
</dbReference>
<evidence type="ECO:0000256" key="2">
    <source>
        <dbReference type="ARBA" id="ARBA00001974"/>
    </source>
</evidence>
<dbReference type="InterPro" id="IPR046867">
    <property type="entry name" value="AldOxase/xan_DH_MoCoBD2"/>
</dbReference>
<keyword evidence="9" id="KW-0479">Metal-binding</keyword>
<dbReference type="Pfam" id="PF00941">
    <property type="entry name" value="FAD_binding_5"/>
    <property type="match status" value="2"/>
</dbReference>
<proteinExistence type="inferred from homology"/>
<keyword evidence="14" id="KW-0520">NAD</keyword>
<dbReference type="InterPro" id="IPR005107">
    <property type="entry name" value="CO_DH_flav_C"/>
</dbReference>
<comment type="cofactor">
    <cofactor evidence="1">
        <name>Mo-molybdopterin</name>
        <dbReference type="ChEBI" id="CHEBI:71302"/>
    </cofactor>
</comment>